<evidence type="ECO:0000256" key="1">
    <source>
        <dbReference type="ARBA" id="ARBA00007247"/>
    </source>
</evidence>
<sequence length="323" mass="36355">MFQYTEPLYSASNDPIKPPSFTTATTRPGQHYPYDPEFYHNSTAVSWQPPNYSEVQPTVDYPGSSHSLAPSRPRITTSLWDDEGTVCYQVDVRGICVARRQDNDMINGTKLLNVTGMSRGKRDGILKNEKGRVVVKVGAMHLKGVWVTFARAKALAIQYTIVDYLYPLFVDDPAMYFYSNQLTQNYFIPNHPIYLQSQDSFTHSTHSYKNTINNDNNDNTNNNNHQHRQHHHSNENTATANTTNIPTTLTATPIPTTMAATAPSSTAATTLVSVSNIMNEPLMNYPIFSNDYYLNQQPIIEELPPAPSVPSMLPYSDDARYYA</sequence>
<reference evidence="7" key="1">
    <citation type="journal article" date="2016" name="Proc. Natl. Acad. Sci. U.S.A.">
        <title>Lipid metabolic changes in an early divergent fungus govern the establishment of a mutualistic symbiosis with endobacteria.</title>
        <authorList>
            <person name="Lastovetsky O.A."/>
            <person name="Gaspar M.L."/>
            <person name="Mondo S.J."/>
            <person name="LaButti K.M."/>
            <person name="Sandor L."/>
            <person name="Grigoriev I.V."/>
            <person name="Henry S.A."/>
            <person name="Pawlowska T.E."/>
        </authorList>
    </citation>
    <scope>NUCLEOTIDE SEQUENCE [LARGE SCALE GENOMIC DNA]</scope>
    <source>
        <strain evidence="7">ATCC 52814</strain>
    </source>
</reference>
<dbReference type="Pfam" id="PF04383">
    <property type="entry name" value="KilA-N"/>
    <property type="match status" value="1"/>
</dbReference>
<keyword evidence="4" id="KW-0804">Transcription</keyword>
<evidence type="ECO:0000256" key="5">
    <source>
        <dbReference type="SAM" id="MobiDB-lite"/>
    </source>
</evidence>
<keyword evidence="3 7" id="KW-0238">DNA-binding</keyword>
<dbReference type="SUPFAM" id="SSF54616">
    <property type="entry name" value="DNA-binding domain of Mlu1-box binding protein MBP1"/>
    <property type="match status" value="1"/>
</dbReference>
<comment type="similarity">
    <text evidence="1">Belongs to the EFG1/PHD1/stuA family.</text>
</comment>
<dbReference type="OrthoDB" id="5407653at2759"/>
<proteinExistence type="inferred from homology"/>
<evidence type="ECO:0000256" key="2">
    <source>
        <dbReference type="ARBA" id="ARBA00023015"/>
    </source>
</evidence>
<dbReference type="VEuPathDB" id="FungiDB:BCV72DRAFT_112686"/>
<dbReference type="PANTHER" id="PTHR47792:SF1">
    <property type="entry name" value="PROTEIN SOK2-RELATED"/>
    <property type="match status" value="1"/>
</dbReference>
<dbReference type="Gene3D" id="3.10.260.10">
    <property type="entry name" value="Transcription regulator HTH, APSES-type DNA-binding domain"/>
    <property type="match status" value="1"/>
</dbReference>
<dbReference type="GO" id="GO:0045944">
    <property type="term" value="P:positive regulation of transcription by RNA polymerase II"/>
    <property type="evidence" value="ECO:0007669"/>
    <property type="project" value="TreeGrafter"/>
</dbReference>
<feature type="region of interest" description="Disordered" evidence="5">
    <location>
        <begin position="1"/>
        <end position="28"/>
    </location>
</feature>
<feature type="compositionally biased region" description="Low complexity" evidence="5">
    <location>
        <begin position="210"/>
        <end position="224"/>
    </location>
</feature>
<evidence type="ECO:0000256" key="4">
    <source>
        <dbReference type="ARBA" id="ARBA00023163"/>
    </source>
</evidence>
<feature type="region of interest" description="Disordered" evidence="5">
    <location>
        <begin position="205"/>
        <end position="243"/>
    </location>
</feature>
<dbReference type="GO" id="GO:0005634">
    <property type="term" value="C:nucleus"/>
    <property type="evidence" value="ECO:0007669"/>
    <property type="project" value="TreeGrafter"/>
</dbReference>
<dbReference type="Proteomes" id="UP000242414">
    <property type="component" value="Unassembled WGS sequence"/>
</dbReference>
<dbReference type="PROSITE" id="PS51299">
    <property type="entry name" value="HTH_APSES"/>
    <property type="match status" value="1"/>
</dbReference>
<dbReference type="InterPro" id="IPR036887">
    <property type="entry name" value="HTH_APSES_sf"/>
</dbReference>
<dbReference type="AlphaFoldDB" id="A0A1X0R575"/>
<evidence type="ECO:0000256" key="3">
    <source>
        <dbReference type="ARBA" id="ARBA00023125"/>
    </source>
</evidence>
<dbReference type="EMBL" id="KV921909">
    <property type="protein sequence ID" value="ORE07175.1"/>
    <property type="molecule type" value="Genomic_DNA"/>
</dbReference>
<organism evidence="7">
    <name type="scientific">Rhizopus microsporus var. microsporus</name>
    <dbReference type="NCBI Taxonomy" id="86635"/>
    <lineage>
        <taxon>Eukaryota</taxon>
        <taxon>Fungi</taxon>
        <taxon>Fungi incertae sedis</taxon>
        <taxon>Mucoromycota</taxon>
        <taxon>Mucoromycotina</taxon>
        <taxon>Mucoromycetes</taxon>
        <taxon>Mucorales</taxon>
        <taxon>Mucorineae</taxon>
        <taxon>Rhizopodaceae</taxon>
        <taxon>Rhizopus</taxon>
    </lineage>
</organism>
<dbReference type="PANTHER" id="PTHR47792">
    <property type="entry name" value="PROTEIN SOK2-RELATED"/>
    <property type="match status" value="1"/>
</dbReference>
<evidence type="ECO:0000259" key="6">
    <source>
        <dbReference type="PROSITE" id="PS51299"/>
    </source>
</evidence>
<dbReference type="GO" id="GO:0043565">
    <property type="term" value="F:sequence-specific DNA binding"/>
    <property type="evidence" value="ECO:0007669"/>
    <property type="project" value="TreeGrafter"/>
</dbReference>
<dbReference type="InterPro" id="IPR003163">
    <property type="entry name" value="Tscrpt_reg_HTH_APSES-type"/>
</dbReference>
<keyword evidence="2" id="KW-0805">Transcription regulation</keyword>
<dbReference type="SMART" id="SM01252">
    <property type="entry name" value="KilA-N"/>
    <property type="match status" value="1"/>
</dbReference>
<protein>
    <submittedName>
        <fullName evidence="7">DNA-binding domain of Mlu1-box binding protein MBP1</fullName>
    </submittedName>
</protein>
<feature type="domain" description="HTH APSES-type" evidence="6">
    <location>
        <begin position="74"/>
        <end position="180"/>
    </location>
</feature>
<accession>A0A1X0R575</accession>
<dbReference type="GO" id="GO:0003700">
    <property type="term" value="F:DNA-binding transcription factor activity"/>
    <property type="evidence" value="ECO:0007669"/>
    <property type="project" value="TreeGrafter"/>
</dbReference>
<dbReference type="InterPro" id="IPR018004">
    <property type="entry name" value="KilA/APSES_HTH"/>
</dbReference>
<gene>
    <name evidence="7" type="ORF">BCV72DRAFT_112686</name>
</gene>
<evidence type="ECO:0000313" key="7">
    <source>
        <dbReference type="EMBL" id="ORE07175.1"/>
    </source>
</evidence>
<name>A0A1X0R575_RHIZD</name>
<dbReference type="InterPro" id="IPR029790">
    <property type="entry name" value="EFG1/Phd1/StuA"/>
</dbReference>